<reference evidence="2" key="1">
    <citation type="submission" date="2021-09" db="EMBL/GenBank/DDBJ databases">
        <title>The genome of Mauremys mutica provides insights into the evolution of semi-aquatic lifestyle.</title>
        <authorList>
            <person name="Gong S."/>
            <person name="Gao Y."/>
        </authorList>
    </citation>
    <scope>NUCLEOTIDE SEQUENCE</scope>
    <source>
        <strain evidence="2">MM-2020</strain>
        <tissue evidence="2">Muscle</tissue>
    </source>
</reference>
<organism evidence="2 3">
    <name type="scientific">Mauremys mutica</name>
    <name type="common">yellowpond turtle</name>
    <dbReference type="NCBI Taxonomy" id="74926"/>
    <lineage>
        <taxon>Eukaryota</taxon>
        <taxon>Metazoa</taxon>
        <taxon>Chordata</taxon>
        <taxon>Craniata</taxon>
        <taxon>Vertebrata</taxon>
        <taxon>Euteleostomi</taxon>
        <taxon>Archelosauria</taxon>
        <taxon>Testudinata</taxon>
        <taxon>Testudines</taxon>
        <taxon>Cryptodira</taxon>
        <taxon>Durocryptodira</taxon>
        <taxon>Testudinoidea</taxon>
        <taxon>Geoemydidae</taxon>
        <taxon>Geoemydinae</taxon>
        <taxon>Mauremys</taxon>
    </lineage>
</organism>
<sequence length="70" mass="7817">MNKYLNSWQLSGASSVDNSIWSNDITQPPRCEETKARGSCRRRLLLLRLLQRSPRRPSTAAPSPPGPPLS</sequence>
<evidence type="ECO:0000313" key="3">
    <source>
        <dbReference type="Proteomes" id="UP000827986"/>
    </source>
</evidence>
<name>A0A9D3X5U8_9SAUR</name>
<keyword evidence="3" id="KW-1185">Reference proteome</keyword>
<evidence type="ECO:0000313" key="2">
    <source>
        <dbReference type="EMBL" id="KAH1173372.1"/>
    </source>
</evidence>
<dbReference type="EMBL" id="JAHDVG010000482">
    <property type="protein sequence ID" value="KAH1173372.1"/>
    <property type="molecule type" value="Genomic_DNA"/>
</dbReference>
<accession>A0A9D3X5U8</accession>
<evidence type="ECO:0000256" key="1">
    <source>
        <dbReference type="SAM" id="MobiDB-lite"/>
    </source>
</evidence>
<gene>
    <name evidence="2" type="ORF">KIL84_017211</name>
</gene>
<feature type="region of interest" description="Disordered" evidence="1">
    <location>
        <begin position="18"/>
        <end position="37"/>
    </location>
</feature>
<comment type="caution">
    <text evidence="2">The sequence shown here is derived from an EMBL/GenBank/DDBJ whole genome shotgun (WGS) entry which is preliminary data.</text>
</comment>
<dbReference type="Proteomes" id="UP000827986">
    <property type="component" value="Unassembled WGS sequence"/>
</dbReference>
<feature type="compositionally biased region" description="Low complexity" evidence="1">
    <location>
        <begin position="50"/>
        <end position="61"/>
    </location>
</feature>
<feature type="region of interest" description="Disordered" evidence="1">
    <location>
        <begin position="50"/>
        <end position="70"/>
    </location>
</feature>
<proteinExistence type="predicted"/>
<dbReference type="AlphaFoldDB" id="A0A9D3X5U8"/>
<protein>
    <submittedName>
        <fullName evidence="2">Uncharacterized protein</fullName>
    </submittedName>
</protein>